<dbReference type="EMBL" id="JAOCZP010000003">
    <property type="protein sequence ID" value="MCT7375653.1"/>
    <property type="molecule type" value="Genomic_DNA"/>
</dbReference>
<dbReference type="RefSeq" id="WP_260902718.1">
    <property type="nucleotide sequence ID" value="NZ_JAOCZP010000003.1"/>
</dbReference>
<dbReference type="InterPro" id="IPR051533">
    <property type="entry name" value="WaaL-like"/>
</dbReference>
<comment type="caution">
    <text evidence="8">The sequence shown here is derived from an EMBL/GenBank/DDBJ whole genome shotgun (WGS) entry which is preliminary data.</text>
</comment>
<evidence type="ECO:0000259" key="7">
    <source>
        <dbReference type="Pfam" id="PF04932"/>
    </source>
</evidence>
<feature type="transmembrane region" description="Helical" evidence="6">
    <location>
        <begin position="207"/>
        <end position="226"/>
    </location>
</feature>
<proteinExistence type="predicted"/>
<evidence type="ECO:0000256" key="1">
    <source>
        <dbReference type="ARBA" id="ARBA00004141"/>
    </source>
</evidence>
<dbReference type="GO" id="GO:0016874">
    <property type="term" value="F:ligase activity"/>
    <property type="evidence" value="ECO:0007669"/>
    <property type="project" value="UniProtKB-KW"/>
</dbReference>
<organism evidence="8 9">
    <name type="scientific">Chelativorans salis</name>
    <dbReference type="NCBI Taxonomy" id="2978478"/>
    <lineage>
        <taxon>Bacteria</taxon>
        <taxon>Pseudomonadati</taxon>
        <taxon>Pseudomonadota</taxon>
        <taxon>Alphaproteobacteria</taxon>
        <taxon>Hyphomicrobiales</taxon>
        <taxon>Phyllobacteriaceae</taxon>
        <taxon>Chelativorans</taxon>
    </lineage>
</organism>
<accession>A0ABT2LMA3</accession>
<protein>
    <submittedName>
        <fullName evidence="8">O-antigen ligase family protein</fullName>
    </submittedName>
</protein>
<feature type="transmembrane region" description="Helical" evidence="6">
    <location>
        <begin position="94"/>
        <end position="114"/>
    </location>
</feature>
<evidence type="ECO:0000313" key="8">
    <source>
        <dbReference type="EMBL" id="MCT7375653.1"/>
    </source>
</evidence>
<evidence type="ECO:0000256" key="2">
    <source>
        <dbReference type="ARBA" id="ARBA00022692"/>
    </source>
</evidence>
<feature type="transmembrane region" description="Helical" evidence="6">
    <location>
        <begin position="126"/>
        <end position="147"/>
    </location>
</feature>
<evidence type="ECO:0000256" key="4">
    <source>
        <dbReference type="ARBA" id="ARBA00023136"/>
    </source>
</evidence>
<feature type="domain" description="O-antigen ligase-related" evidence="7">
    <location>
        <begin position="193"/>
        <end position="341"/>
    </location>
</feature>
<name>A0ABT2LMA3_9HYPH</name>
<gene>
    <name evidence="8" type="ORF">N5A92_11480</name>
</gene>
<reference evidence="8 9" key="1">
    <citation type="submission" date="2022-09" db="EMBL/GenBank/DDBJ databases">
        <title>Chelativorans salina sp. nov., a novel slightly halophilic bacterium isolated from a saline lake sediment enrichment.</title>
        <authorList>
            <person name="Gao L."/>
            <person name="Fang B.-Z."/>
            <person name="Li W.-J."/>
        </authorList>
    </citation>
    <scope>NUCLEOTIDE SEQUENCE [LARGE SCALE GENOMIC DNA]</scope>
    <source>
        <strain evidence="8 9">EGI FJ00035</strain>
    </source>
</reference>
<feature type="transmembrane region" description="Helical" evidence="6">
    <location>
        <begin position="159"/>
        <end position="177"/>
    </location>
</feature>
<evidence type="ECO:0000256" key="3">
    <source>
        <dbReference type="ARBA" id="ARBA00022989"/>
    </source>
</evidence>
<feature type="transmembrane region" description="Helical" evidence="6">
    <location>
        <begin position="366"/>
        <end position="383"/>
    </location>
</feature>
<evidence type="ECO:0000256" key="5">
    <source>
        <dbReference type="SAM" id="MobiDB-lite"/>
    </source>
</evidence>
<feature type="transmembrane region" description="Helical" evidence="6">
    <location>
        <begin position="66"/>
        <end position="88"/>
    </location>
</feature>
<dbReference type="PANTHER" id="PTHR37422:SF23">
    <property type="entry name" value="TEICHURONIC ACID BIOSYNTHESIS PROTEIN TUAE"/>
    <property type="match status" value="1"/>
</dbReference>
<keyword evidence="3 6" id="KW-1133">Transmembrane helix</keyword>
<dbReference type="PANTHER" id="PTHR37422">
    <property type="entry name" value="TEICHURONIC ACID BIOSYNTHESIS PROTEIN TUAE"/>
    <property type="match status" value="1"/>
</dbReference>
<feature type="transmembrane region" description="Helical" evidence="6">
    <location>
        <begin position="328"/>
        <end position="354"/>
    </location>
</feature>
<feature type="transmembrane region" description="Helical" evidence="6">
    <location>
        <begin position="389"/>
        <end position="410"/>
    </location>
</feature>
<evidence type="ECO:0000256" key="6">
    <source>
        <dbReference type="SAM" id="Phobius"/>
    </source>
</evidence>
<sequence length="461" mass="50068">MKLSREAMGAAWAGMRYPVVNRLFTFACFSTPPPLGSVVSFIWHGGALWCTFEIVSGRRRFSTDRYMLLSAILLYTYVAAGLLSFLLNDPRWESAHTLIPLATLFFFPFSYSIWSISHKDDLTSAAALASMTASYGALALALVQHFILGMRVEGGAGNALVFATVTCMIGSVSLAGALMLTTRWQIPMAGGYLAAVLAVLLSGSRSVWLVMAVVSLAILLVGYRQLRTLLKGRLIKTVAAIAVIATLSSGVLLSRVESLSANWAEMAENGEYDSSLGLRLALWKVGADRFLERPLLGNGPHHTRQLIENGLADDFDLSARFTHFHNGFLTLLVETGLIGGGAVIMLFLLVAWVAIRTLATSREETARFGAIVLLIFFLNYTLGGSFNLILGHDIIDTMFMIFLIAGLFLARGTSMLEGKIAEVETEDQAQKRDVHGNASKPIPRVASPTNIPTMTRLPAAR</sequence>
<feature type="region of interest" description="Disordered" evidence="5">
    <location>
        <begin position="427"/>
        <end position="461"/>
    </location>
</feature>
<dbReference type="Pfam" id="PF04932">
    <property type="entry name" value="Wzy_C"/>
    <property type="match status" value="1"/>
</dbReference>
<keyword evidence="2 6" id="KW-0812">Transmembrane</keyword>
<feature type="transmembrane region" description="Helical" evidence="6">
    <location>
        <begin position="238"/>
        <end position="256"/>
    </location>
</feature>
<comment type="subcellular location">
    <subcellularLocation>
        <location evidence="1">Membrane</location>
        <topology evidence="1">Multi-pass membrane protein</topology>
    </subcellularLocation>
</comment>
<evidence type="ECO:0000313" key="9">
    <source>
        <dbReference type="Proteomes" id="UP001320831"/>
    </source>
</evidence>
<dbReference type="InterPro" id="IPR007016">
    <property type="entry name" value="O-antigen_ligase-rel_domated"/>
</dbReference>
<keyword evidence="9" id="KW-1185">Reference proteome</keyword>
<keyword evidence="4 6" id="KW-0472">Membrane</keyword>
<keyword evidence="8" id="KW-0436">Ligase</keyword>
<dbReference type="Proteomes" id="UP001320831">
    <property type="component" value="Unassembled WGS sequence"/>
</dbReference>